<gene>
    <name evidence="6" type="ORF">K3F53_09000</name>
    <name evidence="7" type="ORF">SAMN04489735_100843</name>
</gene>
<evidence type="ECO:0000313" key="9">
    <source>
        <dbReference type="Proteomes" id="UP000826616"/>
    </source>
</evidence>
<evidence type="ECO:0000313" key="7">
    <source>
        <dbReference type="EMBL" id="SDH01005.1"/>
    </source>
</evidence>
<protein>
    <submittedName>
        <fullName evidence="6">DUF1516 family protein</fullName>
    </submittedName>
</protein>
<evidence type="ECO:0000313" key="8">
    <source>
        <dbReference type="Proteomes" id="UP000198956"/>
    </source>
</evidence>
<sequence>MSPNVFHMLYQTHAHSWFWILLFSVISFVFIKKEKTKLQKVTRVLLRLVSAIMIVTGIAMLVTLHFPLAYVVKGIVAICMIGVIELILIRASKGIQTGPYWGLFILLLVLVLLLAFKVISF</sequence>
<keyword evidence="4 5" id="KW-0472">Membrane</keyword>
<evidence type="ECO:0000256" key="1">
    <source>
        <dbReference type="ARBA" id="ARBA00022475"/>
    </source>
</evidence>
<keyword evidence="3 5" id="KW-1133">Transmembrane helix</keyword>
<feature type="transmembrane region" description="Helical" evidence="5">
    <location>
        <begin position="44"/>
        <end position="62"/>
    </location>
</feature>
<dbReference type="EMBL" id="CP080764">
    <property type="protein sequence ID" value="QYY44290.1"/>
    <property type="molecule type" value="Genomic_DNA"/>
</dbReference>
<evidence type="ECO:0000256" key="5">
    <source>
        <dbReference type="SAM" id="Phobius"/>
    </source>
</evidence>
<dbReference type="Proteomes" id="UP000198956">
    <property type="component" value="Unassembled WGS sequence"/>
</dbReference>
<dbReference type="InterPro" id="IPR010899">
    <property type="entry name" value="UPF0344"/>
</dbReference>
<dbReference type="Proteomes" id="UP000826616">
    <property type="component" value="Chromosome"/>
</dbReference>
<keyword evidence="9" id="KW-1185">Reference proteome</keyword>
<evidence type="ECO:0000256" key="3">
    <source>
        <dbReference type="ARBA" id="ARBA00022989"/>
    </source>
</evidence>
<dbReference type="EMBL" id="FNDE01000008">
    <property type="protein sequence ID" value="SDH01005.1"/>
    <property type="molecule type" value="Genomic_DNA"/>
</dbReference>
<dbReference type="OrthoDB" id="2365314at2"/>
<name>A0A1G7YXD7_ANETH</name>
<keyword evidence="1" id="KW-1003">Cell membrane</keyword>
<organism evidence="7 8">
    <name type="scientific">Aneurinibacillus thermoaerophilus</name>
    <dbReference type="NCBI Taxonomy" id="143495"/>
    <lineage>
        <taxon>Bacteria</taxon>
        <taxon>Bacillati</taxon>
        <taxon>Bacillota</taxon>
        <taxon>Bacilli</taxon>
        <taxon>Bacillales</taxon>
        <taxon>Paenibacillaceae</taxon>
        <taxon>Aneurinibacillus group</taxon>
        <taxon>Aneurinibacillus</taxon>
    </lineage>
</organism>
<evidence type="ECO:0000313" key="6">
    <source>
        <dbReference type="EMBL" id="QYY44290.1"/>
    </source>
</evidence>
<dbReference type="GeneID" id="97141504"/>
<feature type="transmembrane region" description="Helical" evidence="5">
    <location>
        <begin position="16"/>
        <end position="32"/>
    </location>
</feature>
<accession>A0A1G7YXD7</accession>
<dbReference type="Pfam" id="PF07457">
    <property type="entry name" value="DUF1516"/>
    <property type="match status" value="1"/>
</dbReference>
<feature type="transmembrane region" description="Helical" evidence="5">
    <location>
        <begin position="100"/>
        <end position="119"/>
    </location>
</feature>
<dbReference type="RefSeq" id="WP_057898891.1">
    <property type="nucleotide sequence ID" value="NZ_CP080764.1"/>
</dbReference>
<keyword evidence="2 5" id="KW-0812">Transmembrane</keyword>
<feature type="transmembrane region" description="Helical" evidence="5">
    <location>
        <begin position="68"/>
        <end position="88"/>
    </location>
</feature>
<dbReference type="AlphaFoldDB" id="A0A1G7YXD7"/>
<evidence type="ECO:0000256" key="2">
    <source>
        <dbReference type="ARBA" id="ARBA00022692"/>
    </source>
</evidence>
<reference evidence="7 8" key="1">
    <citation type="submission" date="2016-10" db="EMBL/GenBank/DDBJ databases">
        <authorList>
            <person name="de Groot N.N."/>
        </authorList>
    </citation>
    <scope>NUCLEOTIDE SEQUENCE [LARGE SCALE GENOMIC DNA]</scope>
    <source>
        <strain evidence="7 8">L 420-91</strain>
    </source>
</reference>
<proteinExistence type="predicted"/>
<reference evidence="6 9" key="2">
    <citation type="submission" date="2021-08" db="EMBL/GenBank/DDBJ databases">
        <title>Complete genome sequence of the strain Aneurinibacillus thermoaerophilus CCM 8960.</title>
        <authorList>
            <person name="Musilova J."/>
            <person name="Kourilova X."/>
            <person name="Pernicova I."/>
            <person name="Bezdicek M."/>
            <person name="Lengerova M."/>
            <person name="Obruca S."/>
            <person name="Sedlar K."/>
        </authorList>
    </citation>
    <scope>NUCLEOTIDE SEQUENCE [LARGE SCALE GENOMIC DNA]</scope>
    <source>
        <strain evidence="6 9">CCM 8960</strain>
    </source>
</reference>
<evidence type="ECO:0000256" key="4">
    <source>
        <dbReference type="ARBA" id="ARBA00023136"/>
    </source>
</evidence>